<feature type="coiled-coil region" evidence="1">
    <location>
        <begin position="5"/>
        <end position="97"/>
    </location>
</feature>
<keyword evidence="1" id="KW-0175">Coiled coil</keyword>
<reference evidence="2" key="1">
    <citation type="submission" date="2021-01" db="EMBL/GenBank/DDBJ databases">
        <authorList>
            <consortium name="Genoscope - CEA"/>
            <person name="William W."/>
        </authorList>
    </citation>
    <scope>NUCLEOTIDE SEQUENCE</scope>
</reference>
<proteinExistence type="predicted"/>
<dbReference type="Proteomes" id="UP000688137">
    <property type="component" value="Unassembled WGS sequence"/>
</dbReference>
<protein>
    <submittedName>
        <fullName evidence="2">Uncharacterized protein</fullName>
    </submittedName>
</protein>
<sequence length="367" mass="43668">MMFFKRRQELEQKLIQAENENKQQKYIKEKQEDKNYQYQLTIDEKLEKIKNLEYEIKKKTQDINDQKYMIQKKEEQLKQKEDQIIDLNQNLKVLQITIKKNNEIFQQTIQEVKQMSSKAIIKLEIEKGWKVFKNADGKLKEIVKKEQDIKENTLQINQEVDELLILIKNNSNDQMQEEKRQSIMKKFQDVKNTIKSVRERLEEIIKKQSKAWGSARIADTEQMQSVKLNLEAMISYSKLFDHLFQVVTYLVEQSIEYQQQDSEVIKQQSSIALKITNNRNLTNNYSIVVNNIDSQNDRQLLYANIATQSFDTISMKDNNSQTDNEIPLNQEDIFVNSVTQSPTKNPYRQKWRNFSQLTSKFKTEQAN</sequence>
<comment type="caution">
    <text evidence="2">The sequence shown here is derived from an EMBL/GenBank/DDBJ whole genome shotgun (WGS) entry which is preliminary data.</text>
</comment>
<evidence type="ECO:0000313" key="2">
    <source>
        <dbReference type="EMBL" id="CAD8045574.1"/>
    </source>
</evidence>
<dbReference type="EMBL" id="CAJJDM010000006">
    <property type="protein sequence ID" value="CAD8045574.1"/>
    <property type="molecule type" value="Genomic_DNA"/>
</dbReference>
<dbReference type="AlphaFoldDB" id="A0A8S1JSH6"/>
<evidence type="ECO:0000313" key="3">
    <source>
        <dbReference type="Proteomes" id="UP000688137"/>
    </source>
</evidence>
<organism evidence="2 3">
    <name type="scientific">Paramecium primaurelia</name>
    <dbReference type="NCBI Taxonomy" id="5886"/>
    <lineage>
        <taxon>Eukaryota</taxon>
        <taxon>Sar</taxon>
        <taxon>Alveolata</taxon>
        <taxon>Ciliophora</taxon>
        <taxon>Intramacronucleata</taxon>
        <taxon>Oligohymenophorea</taxon>
        <taxon>Peniculida</taxon>
        <taxon>Parameciidae</taxon>
        <taxon>Paramecium</taxon>
    </lineage>
</organism>
<accession>A0A8S1JSH6</accession>
<keyword evidence="3" id="KW-1185">Reference proteome</keyword>
<name>A0A8S1JSH6_PARPR</name>
<gene>
    <name evidence="2" type="ORF">PPRIM_AZ9-3.1.T0090487</name>
</gene>
<evidence type="ECO:0000256" key="1">
    <source>
        <dbReference type="SAM" id="Coils"/>
    </source>
</evidence>
<dbReference type="OMA" id="NIEIMMA"/>